<dbReference type="CDD" id="cd01392">
    <property type="entry name" value="HTH_LacI"/>
    <property type="match status" value="1"/>
</dbReference>
<keyword evidence="2 5" id="KW-0238">DNA-binding</keyword>
<dbReference type="InterPro" id="IPR046335">
    <property type="entry name" value="LacI/GalR-like_sensor"/>
</dbReference>
<protein>
    <submittedName>
        <fullName evidence="5">DNA-binding transcriptional regulator, LacI/PurR family</fullName>
    </submittedName>
</protein>
<dbReference type="PROSITE" id="PS50932">
    <property type="entry name" value="HTH_LACI_2"/>
    <property type="match status" value="1"/>
</dbReference>
<keyword evidence="3" id="KW-0804">Transcription</keyword>
<dbReference type="InterPro" id="IPR010982">
    <property type="entry name" value="Lambda_DNA-bd_dom_sf"/>
</dbReference>
<evidence type="ECO:0000259" key="4">
    <source>
        <dbReference type="PROSITE" id="PS50932"/>
    </source>
</evidence>
<reference evidence="5 6" key="1">
    <citation type="submission" date="2016-10" db="EMBL/GenBank/DDBJ databases">
        <authorList>
            <person name="de Groot N.N."/>
        </authorList>
    </citation>
    <scope>NUCLEOTIDE SEQUENCE [LARGE SCALE GENOMIC DNA]</scope>
    <source>
        <strain evidence="5 6">DSM 22274</strain>
    </source>
</reference>
<dbReference type="SUPFAM" id="SSF53822">
    <property type="entry name" value="Periplasmic binding protein-like I"/>
    <property type="match status" value="1"/>
</dbReference>
<evidence type="ECO:0000313" key="5">
    <source>
        <dbReference type="EMBL" id="SEE90379.1"/>
    </source>
</evidence>
<dbReference type="Gene3D" id="3.40.50.2300">
    <property type="match status" value="2"/>
</dbReference>
<dbReference type="InterPro" id="IPR028082">
    <property type="entry name" value="Peripla_BP_I"/>
</dbReference>
<dbReference type="InterPro" id="IPR000843">
    <property type="entry name" value="HTH_LacI"/>
</dbReference>
<feature type="domain" description="HTH lacI-type" evidence="4">
    <location>
        <begin position="22"/>
        <end position="76"/>
    </location>
</feature>
<sequence>MEHEAEITSADEDQQMPKAKRVTITDIARLAGVSPGAVSFALNGRPGVSEETRRRVLSIAQEHQWVPSSAARALVGSRAGVIGFAVNRSASTLGTEAFFTDLIAGVQSALAEYRIAMQMVLVSSIEEEVATYRHWSSSNQVDGVIVIDPRDDDPRLAALQEMSLPAVVIGSHTSDPGHPATIWLDDSQVAHTLFDYLAALGHRSIAFVSGPAEFQHTRMRIEVLAALSERGVSGEVIATDFSPAAAAATMRRLLSRAERPSAVVFDNDMMAIAGLRVAQEMRLSVPADLSIASFDDSVVAGLVRPSITCITRDTFGLGSDAADFLREQIDAGEVLPDRMGALPQLTVRESTAAPS</sequence>
<dbReference type="GO" id="GO:0000976">
    <property type="term" value="F:transcription cis-regulatory region binding"/>
    <property type="evidence" value="ECO:0007669"/>
    <property type="project" value="TreeGrafter"/>
</dbReference>
<dbReference type="AlphaFoldDB" id="A0A1H5MLY9"/>
<accession>A0A1H5MLY9</accession>
<proteinExistence type="predicted"/>
<dbReference type="Gene3D" id="1.10.260.40">
    <property type="entry name" value="lambda repressor-like DNA-binding domains"/>
    <property type="match status" value="1"/>
</dbReference>
<dbReference type="Proteomes" id="UP000182725">
    <property type="component" value="Unassembled WGS sequence"/>
</dbReference>
<dbReference type="Pfam" id="PF13377">
    <property type="entry name" value="Peripla_BP_3"/>
    <property type="match status" value="1"/>
</dbReference>
<dbReference type="PANTHER" id="PTHR30146">
    <property type="entry name" value="LACI-RELATED TRANSCRIPTIONAL REPRESSOR"/>
    <property type="match status" value="1"/>
</dbReference>
<dbReference type="CDD" id="cd06267">
    <property type="entry name" value="PBP1_LacI_sugar_binding-like"/>
    <property type="match status" value="1"/>
</dbReference>
<evidence type="ECO:0000256" key="2">
    <source>
        <dbReference type="ARBA" id="ARBA00023125"/>
    </source>
</evidence>
<gene>
    <name evidence="5" type="ORF">SAMN04489740_3021</name>
</gene>
<name>A0A1H5MLY9_9MICC</name>
<dbReference type="SUPFAM" id="SSF47413">
    <property type="entry name" value="lambda repressor-like DNA-binding domains"/>
    <property type="match status" value="1"/>
</dbReference>
<dbReference type="EMBL" id="FNTV01000001">
    <property type="protein sequence ID" value="SEE90379.1"/>
    <property type="molecule type" value="Genomic_DNA"/>
</dbReference>
<evidence type="ECO:0000256" key="3">
    <source>
        <dbReference type="ARBA" id="ARBA00023163"/>
    </source>
</evidence>
<dbReference type="SMART" id="SM00354">
    <property type="entry name" value="HTH_LACI"/>
    <property type="match status" value="1"/>
</dbReference>
<evidence type="ECO:0000256" key="1">
    <source>
        <dbReference type="ARBA" id="ARBA00023015"/>
    </source>
</evidence>
<keyword evidence="1" id="KW-0805">Transcription regulation</keyword>
<dbReference type="GO" id="GO:0003700">
    <property type="term" value="F:DNA-binding transcription factor activity"/>
    <property type="evidence" value="ECO:0007669"/>
    <property type="project" value="TreeGrafter"/>
</dbReference>
<evidence type="ECO:0000313" key="6">
    <source>
        <dbReference type="Proteomes" id="UP000182725"/>
    </source>
</evidence>
<organism evidence="5 6">
    <name type="scientific">Arthrobacter alpinus</name>
    <dbReference type="NCBI Taxonomy" id="656366"/>
    <lineage>
        <taxon>Bacteria</taxon>
        <taxon>Bacillati</taxon>
        <taxon>Actinomycetota</taxon>
        <taxon>Actinomycetes</taxon>
        <taxon>Micrococcales</taxon>
        <taxon>Micrococcaceae</taxon>
        <taxon>Arthrobacter</taxon>
    </lineage>
</organism>
<dbReference type="PANTHER" id="PTHR30146:SF155">
    <property type="entry name" value="ALANINE RACEMASE"/>
    <property type="match status" value="1"/>
</dbReference>
<dbReference type="Pfam" id="PF00356">
    <property type="entry name" value="LacI"/>
    <property type="match status" value="1"/>
</dbReference>
<dbReference type="PROSITE" id="PS00356">
    <property type="entry name" value="HTH_LACI_1"/>
    <property type="match status" value="1"/>
</dbReference>